<dbReference type="InterPro" id="IPR006683">
    <property type="entry name" value="Thioestr_dom"/>
</dbReference>
<evidence type="ECO:0000313" key="2">
    <source>
        <dbReference type="EMBL" id="GAA4959246.1"/>
    </source>
</evidence>
<dbReference type="SUPFAM" id="SSF54637">
    <property type="entry name" value="Thioesterase/thiol ester dehydrase-isomerase"/>
    <property type="match status" value="1"/>
</dbReference>
<sequence length="141" mass="15204">MAAQPPLGFGLLDCTHLPFNHLTGPIYIKEGDSTPRFGMFILPQHSDAEGFAERGVLATLADMVAGRSLVIASNFTLGCFTISLNLEFLAPVPQGGWIETTAKLYGQQGNVAFVACDISYDGNVVMQANGKFKQFPHADLR</sequence>
<organism evidence="2 3">
    <name type="scientific">Halioxenophilus aromaticivorans</name>
    <dbReference type="NCBI Taxonomy" id="1306992"/>
    <lineage>
        <taxon>Bacteria</taxon>
        <taxon>Pseudomonadati</taxon>
        <taxon>Pseudomonadota</taxon>
        <taxon>Gammaproteobacteria</taxon>
        <taxon>Alteromonadales</taxon>
        <taxon>Alteromonadaceae</taxon>
        <taxon>Halioxenophilus</taxon>
    </lineage>
</organism>
<dbReference type="GO" id="GO:0016790">
    <property type="term" value="F:thiolester hydrolase activity"/>
    <property type="evidence" value="ECO:0007669"/>
    <property type="project" value="UniProtKB-ARBA"/>
</dbReference>
<dbReference type="Pfam" id="PF03061">
    <property type="entry name" value="4HBT"/>
    <property type="match status" value="1"/>
</dbReference>
<comment type="caution">
    <text evidence="2">The sequence shown here is derived from an EMBL/GenBank/DDBJ whole genome shotgun (WGS) entry which is preliminary data.</text>
</comment>
<dbReference type="CDD" id="cd03443">
    <property type="entry name" value="PaaI_thioesterase"/>
    <property type="match status" value="1"/>
</dbReference>
<dbReference type="RefSeq" id="WP_345427634.1">
    <property type="nucleotide sequence ID" value="NZ_AP031496.1"/>
</dbReference>
<proteinExistence type="predicted"/>
<evidence type="ECO:0000313" key="3">
    <source>
        <dbReference type="Proteomes" id="UP001409585"/>
    </source>
</evidence>
<dbReference type="AlphaFoldDB" id="A0AAV3U9P5"/>
<evidence type="ECO:0000259" key="1">
    <source>
        <dbReference type="Pfam" id="PF03061"/>
    </source>
</evidence>
<dbReference type="EMBL" id="BAABLX010000077">
    <property type="protein sequence ID" value="GAA4959246.1"/>
    <property type="molecule type" value="Genomic_DNA"/>
</dbReference>
<feature type="domain" description="Thioesterase" evidence="1">
    <location>
        <begin position="55"/>
        <end position="119"/>
    </location>
</feature>
<accession>A0AAV3U9P5</accession>
<gene>
    <name evidence="2" type="ORF">GCM10025791_45240</name>
</gene>
<dbReference type="Gene3D" id="3.10.129.10">
    <property type="entry name" value="Hotdog Thioesterase"/>
    <property type="match status" value="1"/>
</dbReference>
<name>A0AAV3U9P5_9ALTE</name>
<keyword evidence="3" id="KW-1185">Reference proteome</keyword>
<reference evidence="3" key="1">
    <citation type="journal article" date="2019" name="Int. J. Syst. Evol. Microbiol.">
        <title>The Global Catalogue of Microorganisms (GCM) 10K type strain sequencing project: providing services to taxonomists for standard genome sequencing and annotation.</title>
        <authorList>
            <consortium name="The Broad Institute Genomics Platform"/>
            <consortium name="The Broad Institute Genome Sequencing Center for Infectious Disease"/>
            <person name="Wu L."/>
            <person name="Ma J."/>
        </authorList>
    </citation>
    <scope>NUCLEOTIDE SEQUENCE [LARGE SCALE GENOMIC DNA]</scope>
    <source>
        <strain evidence="3">JCM 19134</strain>
    </source>
</reference>
<dbReference type="Proteomes" id="UP001409585">
    <property type="component" value="Unassembled WGS sequence"/>
</dbReference>
<protein>
    <recommendedName>
        <fullName evidence="1">Thioesterase domain-containing protein</fullName>
    </recommendedName>
</protein>
<dbReference type="InterPro" id="IPR029069">
    <property type="entry name" value="HotDog_dom_sf"/>
</dbReference>